<dbReference type="Gene3D" id="1.10.600.10">
    <property type="entry name" value="Farnesyl Diphosphate Synthase"/>
    <property type="match status" value="1"/>
</dbReference>
<dbReference type="InterPro" id="IPR000092">
    <property type="entry name" value="Polyprenyl_synt"/>
</dbReference>
<dbReference type="PANTHER" id="PTHR12001:SF44">
    <property type="entry name" value="GERANYLGERANYL PYROPHOSPHATE SYNTHASE"/>
    <property type="match status" value="1"/>
</dbReference>
<proteinExistence type="inferred from homology"/>
<dbReference type="InterPro" id="IPR033749">
    <property type="entry name" value="Polyprenyl_synt_CS"/>
</dbReference>
<keyword evidence="3" id="KW-0808">Transferase</keyword>
<evidence type="ECO:0000313" key="5">
    <source>
        <dbReference type="Proteomes" id="UP000198287"/>
    </source>
</evidence>
<evidence type="ECO:0000256" key="3">
    <source>
        <dbReference type="RuleBase" id="RU004466"/>
    </source>
</evidence>
<evidence type="ECO:0000313" key="4">
    <source>
        <dbReference type="EMBL" id="OXA63265.1"/>
    </source>
</evidence>
<reference evidence="4 5" key="1">
    <citation type="submission" date="2015-12" db="EMBL/GenBank/DDBJ databases">
        <title>The genome of Folsomia candida.</title>
        <authorList>
            <person name="Faddeeva A."/>
            <person name="Derks M.F."/>
            <person name="Anvar Y."/>
            <person name="Smit S."/>
            <person name="Van Straalen N."/>
            <person name="Roelofs D."/>
        </authorList>
    </citation>
    <scope>NUCLEOTIDE SEQUENCE [LARGE SCALE GENOMIC DNA]</scope>
    <source>
        <strain evidence="4 5">VU population</strain>
        <tissue evidence="4">Whole body</tissue>
    </source>
</reference>
<organism evidence="4 5">
    <name type="scientific">Folsomia candida</name>
    <name type="common">Springtail</name>
    <dbReference type="NCBI Taxonomy" id="158441"/>
    <lineage>
        <taxon>Eukaryota</taxon>
        <taxon>Metazoa</taxon>
        <taxon>Ecdysozoa</taxon>
        <taxon>Arthropoda</taxon>
        <taxon>Hexapoda</taxon>
        <taxon>Collembola</taxon>
        <taxon>Entomobryomorpha</taxon>
        <taxon>Isotomoidea</taxon>
        <taxon>Isotomidae</taxon>
        <taxon>Proisotominae</taxon>
        <taxon>Folsomia</taxon>
    </lineage>
</organism>
<dbReference type="GO" id="GO:0046872">
    <property type="term" value="F:metal ion binding"/>
    <property type="evidence" value="ECO:0007669"/>
    <property type="project" value="UniProtKB-KW"/>
</dbReference>
<dbReference type="PROSITE" id="PS00723">
    <property type="entry name" value="POLYPRENYL_SYNTHASE_1"/>
    <property type="match status" value="1"/>
</dbReference>
<dbReference type="InterPro" id="IPR008949">
    <property type="entry name" value="Isoprenoid_synthase_dom_sf"/>
</dbReference>
<dbReference type="GO" id="GO:0004659">
    <property type="term" value="F:prenyltransferase activity"/>
    <property type="evidence" value="ECO:0007669"/>
    <property type="project" value="InterPro"/>
</dbReference>
<accession>A0A226F0D3</accession>
<dbReference type="STRING" id="158441.A0A226F0D3"/>
<dbReference type="EMBL" id="LNIX01000001">
    <property type="protein sequence ID" value="OXA63265.1"/>
    <property type="molecule type" value="Genomic_DNA"/>
</dbReference>
<dbReference type="AlphaFoldDB" id="A0A226F0D3"/>
<dbReference type="SUPFAM" id="SSF48576">
    <property type="entry name" value="Terpenoid synthases"/>
    <property type="match status" value="1"/>
</dbReference>
<comment type="similarity">
    <text evidence="3">Belongs to the FPP/GGPP synthase family.</text>
</comment>
<keyword evidence="5" id="KW-1185">Reference proteome</keyword>
<protein>
    <submittedName>
        <fullName evidence="4">Geranylgeranyl pyrophosphate synthase</fullName>
    </submittedName>
</protein>
<dbReference type="PANTHER" id="PTHR12001">
    <property type="entry name" value="GERANYLGERANYL PYROPHOSPHATE SYNTHASE"/>
    <property type="match status" value="1"/>
</dbReference>
<dbReference type="Pfam" id="PF00348">
    <property type="entry name" value="polyprenyl_synt"/>
    <property type="match status" value="1"/>
</dbReference>
<dbReference type="GO" id="GO:0008299">
    <property type="term" value="P:isoprenoid biosynthetic process"/>
    <property type="evidence" value="ECO:0007669"/>
    <property type="project" value="InterPro"/>
</dbReference>
<keyword evidence="2" id="KW-0460">Magnesium</keyword>
<keyword evidence="1" id="KW-0479">Metal-binding</keyword>
<gene>
    <name evidence="4" type="ORF">Fcan01_00221</name>
</gene>
<dbReference type="OrthoDB" id="6921389at2759"/>
<dbReference type="GO" id="GO:0042811">
    <property type="term" value="P:pheromone biosynthetic process"/>
    <property type="evidence" value="ECO:0007669"/>
    <property type="project" value="UniProtKB-ARBA"/>
</dbReference>
<evidence type="ECO:0000256" key="2">
    <source>
        <dbReference type="ARBA" id="ARBA00022842"/>
    </source>
</evidence>
<dbReference type="PROSITE" id="PS00444">
    <property type="entry name" value="POLYPRENYL_SYNTHASE_2"/>
    <property type="match status" value="1"/>
</dbReference>
<sequence>MAQTASIGQMEGKKSSQILDKVLSPFTYLTKSPSKNLSRKTGLFFNQWLKSEEKYVSAVGDICDMFHQSTLLVDDIQDSSDLRRGVASAHLIFGEPLTMNASAYMMLESTHRVHTVFRDLTVLRKFCKYVKFLHISQGMDLYLRDYQCDKDDLSEANIPSEQEYDAILVHKTAGQMMIMATLLGSKSTAGVDLVPLAQIIGHHFQVRDDYLNIMSKKYEEKKGFCDDLTEGKFSLPVIYALRTVNDKAKRLHEILRMHTKERSFLQEALDILHDAGAIRYTENKMRELRMNVMKELTVLGSEMDITKLMEIIGINM</sequence>
<comment type="caution">
    <text evidence="4">The sequence shown here is derived from an EMBL/GenBank/DDBJ whole genome shotgun (WGS) entry which is preliminary data.</text>
</comment>
<evidence type="ECO:0000256" key="1">
    <source>
        <dbReference type="ARBA" id="ARBA00022723"/>
    </source>
</evidence>
<name>A0A226F0D3_FOLCA</name>
<dbReference type="Proteomes" id="UP000198287">
    <property type="component" value="Unassembled WGS sequence"/>
</dbReference>